<evidence type="ECO:0000259" key="4">
    <source>
        <dbReference type="Pfam" id="PF20434"/>
    </source>
</evidence>
<sequence>MKKVILSVLALLTWAAHAAPTGPQPLWPGTAPGETQVLPAEADQFKSPPDPLIAGRSIIRLGNVSTPTLTIYRPDPAKDTGAAVVVAPGGGYYILALDLEGTEVCAWLNSIGVTGVLLKYRVPGREGRARYAAALEDAQRAVGLVRAQAKELGLDPQRIGMLGFSAGAHLAATLAVNHAVRAYPAVDAADVESCRPDFIALIYPGGLVDREQGDAVRPEVAPQKGVTPPVFIAMAQDDPVRVENALGYYAALKQAGVPAELHLYPTGGHGYGLRRTADRVTTWPDRVADWLETGGWLRRVP</sequence>
<dbReference type="GO" id="GO:0046555">
    <property type="term" value="F:acetylxylan esterase activity"/>
    <property type="evidence" value="ECO:0007669"/>
    <property type="project" value="UniProtKB-EC"/>
</dbReference>
<dbReference type="InterPro" id="IPR050300">
    <property type="entry name" value="GDXG_lipolytic_enzyme"/>
</dbReference>
<accession>A0A1I7PHS5</accession>
<name>A0A1I7PHS5_9BACT</name>
<dbReference type="KEGG" id="obg:Verru16b_00209"/>
<dbReference type="PANTHER" id="PTHR48081">
    <property type="entry name" value="AB HYDROLASE SUPERFAMILY PROTEIN C4A8.06C"/>
    <property type="match status" value="1"/>
</dbReference>
<dbReference type="EC" id="3.1.1.72" evidence="5"/>
<feature type="domain" description="BD-FAE-like" evidence="4">
    <location>
        <begin position="69"/>
        <end position="179"/>
    </location>
</feature>
<dbReference type="RefSeq" id="WP_069960553.1">
    <property type="nucleotide sequence ID" value="NZ_CP016094.1"/>
</dbReference>
<feature type="chain" id="PRO_5009304124" evidence="2">
    <location>
        <begin position="19"/>
        <end position="301"/>
    </location>
</feature>
<feature type="domain" description="Alpha/beta hydrolase fold-3" evidence="3">
    <location>
        <begin position="225"/>
        <end position="271"/>
    </location>
</feature>
<dbReference type="AlphaFoldDB" id="A0A1I7PHS5"/>
<gene>
    <name evidence="5" type="primary">axeA1_1</name>
    <name evidence="5" type="ORF">Verru16b_00209</name>
</gene>
<dbReference type="EMBL" id="CP016094">
    <property type="protein sequence ID" value="AOS43168.1"/>
    <property type="molecule type" value="Genomic_DNA"/>
</dbReference>
<keyword evidence="1 5" id="KW-0378">Hydrolase</keyword>
<feature type="signal peptide" evidence="2">
    <location>
        <begin position="1"/>
        <end position="18"/>
    </location>
</feature>
<dbReference type="SUPFAM" id="SSF53474">
    <property type="entry name" value="alpha/beta-Hydrolases"/>
    <property type="match status" value="1"/>
</dbReference>
<evidence type="ECO:0000313" key="6">
    <source>
        <dbReference type="Proteomes" id="UP000095228"/>
    </source>
</evidence>
<dbReference type="Pfam" id="PF07859">
    <property type="entry name" value="Abhydrolase_3"/>
    <property type="match status" value="1"/>
</dbReference>
<dbReference type="Pfam" id="PF20434">
    <property type="entry name" value="BD-FAE"/>
    <property type="match status" value="1"/>
</dbReference>
<protein>
    <submittedName>
        <fullName evidence="5">Acetylxylan esterase</fullName>
        <ecNumber evidence="5">3.1.1.72</ecNumber>
    </submittedName>
</protein>
<dbReference type="Gene3D" id="3.40.50.1820">
    <property type="entry name" value="alpha/beta hydrolase"/>
    <property type="match status" value="1"/>
</dbReference>
<organism evidence="5 6">
    <name type="scientific">Lacunisphaera limnophila</name>
    <dbReference type="NCBI Taxonomy" id="1838286"/>
    <lineage>
        <taxon>Bacteria</taxon>
        <taxon>Pseudomonadati</taxon>
        <taxon>Verrucomicrobiota</taxon>
        <taxon>Opitutia</taxon>
        <taxon>Opitutales</taxon>
        <taxon>Opitutaceae</taxon>
        <taxon>Lacunisphaera</taxon>
    </lineage>
</organism>
<evidence type="ECO:0000256" key="2">
    <source>
        <dbReference type="SAM" id="SignalP"/>
    </source>
</evidence>
<dbReference type="OrthoDB" id="9794725at2"/>
<dbReference type="Proteomes" id="UP000095228">
    <property type="component" value="Chromosome"/>
</dbReference>
<evidence type="ECO:0000313" key="5">
    <source>
        <dbReference type="EMBL" id="AOS43168.1"/>
    </source>
</evidence>
<dbReference type="PANTHER" id="PTHR48081:SF6">
    <property type="entry name" value="PEPTIDASE S9 PROLYL OLIGOPEPTIDASE CATALYTIC DOMAIN-CONTAINING PROTEIN"/>
    <property type="match status" value="1"/>
</dbReference>
<dbReference type="InterPro" id="IPR013094">
    <property type="entry name" value="AB_hydrolase_3"/>
</dbReference>
<dbReference type="InterPro" id="IPR049492">
    <property type="entry name" value="BD-FAE-like_dom"/>
</dbReference>
<reference evidence="5 6" key="1">
    <citation type="submission" date="2016-06" db="EMBL/GenBank/DDBJ databases">
        <title>Three novel species with peptidoglycan cell walls form the new genus Lacunisphaera gen. nov. in the family Opitutaceae of the verrucomicrobial subdivision 4.</title>
        <authorList>
            <person name="Rast P."/>
            <person name="Gloeckner I."/>
            <person name="Jogler M."/>
            <person name="Boedeker C."/>
            <person name="Jeske O."/>
            <person name="Wiegand S."/>
            <person name="Reinhardt R."/>
            <person name="Schumann P."/>
            <person name="Rohde M."/>
            <person name="Spring S."/>
            <person name="Gloeckner F.O."/>
            <person name="Jogler C."/>
        </authorList>
    </citation>
    <scope>NUCLEOTIDE SEQUENCE [LARGE SCALE GENOMIC DNA]</scope>
    <source>
        <strain evidence="5 6">IG16b</strain>
    </source>
</reference>
<keyword evidence="2" id="KW-0732">Signal</keyword>
<dbReference type="STRING" id="1838286.Verru16b_00209"/>
<proteinExistence type="predicted"/>
<evidence type="ECO:0000259" key="3">
    <source>
        <dbReference type="Pfam" id="PF07859"/>
    </source>
</evidence>
<dbReference type="InterPro" id="IPR029058">
    <property type="entry name" value="AB_hydrolase_fold"/>
</dbReference>
<keyword evidence="6" id="KW-1185">Reference proteome</keyword>
<evidence type="ECO:0000256" key="1">
    <source>
        <dbReference type="ARBA" id="ARBA00022801"/>
    </source>
</evidence>